<dbReference type="InterPro" id="IPR014030">
    <property type="entry name" value="Ketoacyl_synth_N"/>
</dbReference>
<gene>
    <name evidence="17" type="ORF">IHE55_07625</name>
</gene>
<dbReference type="SMART" id="SM00827">
    <property type="entry name" value="PKS_AT"/>
    <property type="match status" value="1"/>
</dbReference>
<feature type="domain" description="Ketosynthase family 3 (KS3)" evidence="15">
    <location>
        <begin position="726"/>
        <end position="1151"/>
    </location>
</feature>
<dbReference type="SMART" id="SM01294">
    <property type="entry name" value="PKS_PP_betabranch"/>
    <property type="match status" value="2"/>
</dbReference>
<feature type="region of interest" description="Disordered" evidence="13">
    <location>
        <begin position="692"/>
        <end position="725"/>
    </location>
</feature>
<comment type="pathway">
    <text evidence="1">Antibiotic biosynthesis.</text>
</comment>
<dbReference type="InterPro" id="IPR045851">
    <property type="entry name" value="AMP-bd_C_sf"/>
</dbReference>
<dbReference type="Pfam" id="PF02801">
    <property type="entry name" value="Ketoacyl-synt_C"/>
    <property type="match status" value="1"/>
</dbReference>
<dbReference type="InterPro" id="IPR049551">
    <property type="entry name" value="PKS_DH_C"/>
</dbReference>
<dbReference type="SUPFAM" id="SSF53901">
    <property type="entry name" value="Thiolase-like"/>
    <property type="match status" value="1"/>
</dbReference>
<dbReference type="Gene3D" id="3.30.300.30">
    <property type="match status" value="1"/>
</dbReference>
<dbReference type="InterPro" id="IPR009081">
    <property type="entry name" value="PP-bd_ACP"/>
</dbReference>
<dbReference type="Proteomes" id="UP000807371">
    <property type="component" value="Unassembled WGS sequence"/>
</dbReference>
<evidence type="ECO:0000259" key="16">
    <source>
        <dbReference type="PROSITE" id="PS52019"/>
    </source>
</evidence>
<dbReference type="Pfam" id="PF14765">
    <property type="entry name" value="PS-DH"/>
    <property type="match status" value="1"/>
</dbReference>
<dbReference type="InterPro" id="IPR020806">
    <property type="entry name" value="PKS_PP-bd"/>
</dbReference>
<keyword evidence="2" id="KW-0596">Phosphopantetheine</keyword>
<feature type="region of interest" description="Disordered" evidence="13">
    <location>
        <begin position="556"/>
        <end position="619"/>
    </location>
</feature>
<evidence type="ECO:0000313" key="17">
    <source>
        <dbReference type="EMBL" id="MBH5334673.1"/>
    </source>
</evidence>
<evidence type="ECO:0000259" key="14">
    <source>
        <dbReference type="PROSITE" id="PS50075"/>
    </source>
</evidence>
<comment type="caution">
    <text evidence="17">The sequence shown here is derived from an EMBL/GenBank/DDBJ whole genome shotgun (WGS) entry which is preliminary data.</text>
</comment>
<dbReference type="Pfam" id="PF23024">
    <property type="entry name" value="AMP-dom_DIP2-like"/>
    <property type="match status" value="1"/>
</dbReference>
<dbReference type="InterPro" id="IPR025110">
    <property type="entry name" value="AMP-bd_C"/>
</dbReference>
<dbReference type="SUPFAM" id="SSF50129">
    <property type="entry name" value="GroES-like"/>
    <property type="match status" value="1"/>
</dbReference>
<feature type="region of interest" description="Disordered" evidence="13">
    <location>
        <begin position="1740"/>
        <end position="1785"/>
    </location>
</feature>
<dbReference type="InterPro" id="IPR049552">
    <property type="entry name" value="PKS_DH_N"/>
</dbReference>
<protein>
    <submittedName>
        <fullName evidence="17">SDR family NAD(P)-dependent oxidoreductase</fullName>
    </submittedName>
</protein>
<dbReference type="InterPro" id="IPR042099">
    <property type="entry name" value="ANL_N_sf"/>
</dbReference>
<dbReference type="InterPro" id="IPR049900">
    <property type="entry name" value="PKS_mFAS_DH"/>
</dbReference>
<dbReference type="PROSITE" id="PS52019">
    <property type="entry name" value="PKS_MFAS_DH"/>
    <property type="match status" value="1"/>
</dbReference>
<organism evidence="17 18">
    <name type="scientific">Streptomyces pactum</name>
    <dbReference type="NCBI Taxonomy" id="68249"/>
    <lineage>
        <taxon>Bacteria</taxon>
        <taxon>Bacillati</taxon>
        <taxon>Actinomycetota</taxon>
        <taxon>Actinomycetes</taxon>
        <taxon>Kitasatosporales</taxon>
        <taxon>Streptomycetaceae</taxon>
        <taxon>Streptomyces</taxon>
    </lineage>
</organism>
<feature type="compositionally biased region" description="Gly residues" evidence="13">
    <location>
        <begin position="701"/>
        <end position="710"/>
    </location>
</feature>
<dbReference type="PANTHER" id="PTHR43775">
    <property type="entry name" value="FATTY ACID SYNTHASE"/>
    <property type="match status" value="1"/>
</dbReference>
<dbReference type="Gene3D" id="3.40.50.720">
    <property type="entry name" value="NAD(P)-binding Rossmann-like Domain"/>
    <property type="match status" value="3"/>
</dbReference>
<keyword evidence="3" id="KW-0597">Phosphoprotein</keyword>
<dbReference type="SMART" id="SM00826">
    <property type="entry name" value="PKS_DH"/>
    <property type="match status" value="1"/>
</dbReference>
<dbReference type="InterPro" id="IPR013154">
    <property type="entry name" value="ADH-like_N"/>
</dbReference>
<dbReference type="EMBL" id="JACYXC010000001">
    <property type="protein sequence ID" value="MBH5334673.1"/>
    <property type="molecule type" value="Genomic_DNA"/>
</dbReference>
<evidence type="ECO:0000256" key="10">
    <source>
        <dbReference type="ARBA" id="ARBA00023268"/>
    </source>
</evidence>
<feature type="region of interest" description="N-terminal hotdog fold" evidence="12">
    <location>
        <begin position="1622"/>
        <end position="1750"/>
    </location>
</feature>
<evidence type="ECO:0000256" key="3">
    <source>
        <dbReference type="ARBA" id="ARBA00022553"/>
    </source>
</evidence>
<dbReference type="InterPro" id="IPR032821">
    <property type="entry name" value="PKS_assoc"/>
</dbReference>
<dbReference type="PROSITE" id="PS00606">
    <property type="entry name" value="KS3_1"/>
    <property type="match status" value="1"/>
</dbReference>
<evidence type="ECO:0000256" key="1">
    <source>
        <dbReference type="ARBA" id="ARBA00004792"/>
    </source>
</evidence>
<dbReference type="Pfam" id="PF00550">
    <property type="entry name" value="PP-binding"/>
    <property type="match status" value="2"/>
</dbReference>
<dbReference type="InterPro" id="IPR057326">
    <property type="entry name" value="KR_dom"/>
</dbReference>
<feature type="compositionally biased region" description="Low complexity" evidence="13">
    <location>
        <begin position="2077"/>
        <end position="2087"/>
    </location>
</feature>
<keyword evidence="18" id="KW-1185">Reference proteome</keyword>
<keyword evidence="5" id="KW-0677">Repeat</keyword>
<dbReference type="InterPro" id="IPR006162">
    <property type="entry name" value="Ppantetheine_attach_site"/>
</dbReference>
<proteinExistence type="predicted"/>
<evidence type="ECO:0000256" key="11">
    <source>
        <dbReference type="ARBA" id="ARBA00023315"/>
    </source>
</evidence>
<dbReference type="InterPro" id="IPR013968">
    <property type="entry name" value="PKS_KR"/>
</dbReference>
<evidence type="ECO:0000256" key="7">
    <source>
        <dbReference type="ARBA" id="ARBA00022857"/>
    </source>
</evidence>
<dbReference type="Gene3D" id="1.10.1200.10">
    <property type="entry name" value="ACP-like"/>
    <property type="match status" value="2"/>
</dbReference>
<keyword evidence="7" id="KW-0521">NADP</keyword>
<dbReference type="Gene3D" id="3.40.47.10">
    <property type="match status" value="1"/>
</dbReference>
<feature type="active site" description="Proton donor; for dehydratase activity" evidence="12">
    <location>
        <position position="1877"/>
    </location>
</feature>
<dbReference type="SUPFAM" id="SSF51735">
    <property type="entry name" value="NAD(P)-binding Rossmann-fold domains"/>
    <property type="match status" value="3"/>
</dbReference>
<dbReference type="Pfam" id="PF08240">
    <property type="entry name" value="ADH_N"/>
    <property type="match status" value="1"/>
</dbReference>
<evidence type="ECO:0000256" key="12">
    <source>
        <dbReference type="PROSITE-ProRule" id="PRU01363"/>
    </source>
</evidence>
<dbReference type="Pfam" id="PF08659">
    <property type="entry name" value="KR"/>
    <property type="match status" value="1"/>
</dbReference>
<dbReference type="Pfam" id="PF21089">
    <property type="entry name" value="PKS_DH_N"/>
    <property type="match status" value="1"/>
</dbReference>
<dbReference type="InterPro" id="IPR001227">
    <property type="entry name" value="Ac_transferase_dom_sf"/>
</dbReference>
<dbReference type="Pfam" id="PF00698">
    <property type="entry name" value="Acyl_transf_1"/>
    <property type="match status" value="1"/>
</dbReference>
<dbReference type="SMART" id="SM00823">
    <property type="entry name" value="PKS_PP"/>
    <property type="match status" value="2"/>
</dbReference>
<dbReference type="Pfam" id="PF00107">
    <property type="entry name" value="ADH_zinc_N"/>
    <property type="match status" value="1"/>
</dbReference>
<dbReference type="InterPro" id="IPR016039">
    <property type="entry name" value="Thiolase-like"/>
</dbReference>
<dbReference type="Pfam" id="PF16197">
    <property type="entry name" value="KAsynt_C_assoc"/>
    <property type="match status" value="1"/>
</dbReference>
<keyword evidence="11" id="KW-0012">Acyltransferase</keyword>
<dbReference type="Gene3D" id="3.30.70.3290">
    <property type="match status" value="1"/>
</dbReference>
<keyword evidence="8" id="KW-0443">Lipid metabolism</keyword>
<feature type="compositionally biased region" description="Low complexity" evidence="13">
    <location>
        <begin position="1760"/>
        <end position="1785"/>
    </location>
</feature>
<dbReference type="InterPro" id="IPR011032">
    <property type="entry name" value="GroES-like_sf"/>
</dbReference>
<dbReference type="InterPro" id="IPR020843">
    <property type="entry name" value="ER"/>
</dbReference>
<dbReference type="InterPro" id="IPR013149">
    <property type="entry name" value="ADH-like_C"/>
</dbReference>
<dbReference type="PROSITE" id="PS50075">
    <property type="entry name" value="CARRIER"/>
    <property type="match status" value="2"/>
</dbReference>
<evidence type="ECO:0000259" key="15">
    <source>
        <dbReference type="PROSITE" id="PS52004"/>
    </source>
</evidence>
<dbReference type="SMART" id="SM00825">
    <property type="entry name" value="PKS_KS"/>
    <property type="match status" value="1"/>
</dbReference>
<dbReference type="SUPFAM" id="SSF47336">
    <property type="entry name" value="ACP-like"/>
    <property type="match status" value="2"/>
</dbReference>
<dbReference type="InterPro" id="IPR014043">
    <property type="entry name" value="Acyl_transferase_dom"/>
</dbReference>
<feature type="domain" description="Carrier" evidence="14">
    <location>
        <begin position="2869"/>
        <end position="2946"/>
    </location>
</feature>
<dbReference type="InterPro" id="IPR020841">
    <property type="entry name" value="PKS_Beta-ketoAc_synthase_dom"/>
</dbReference>
<dbReference type="SUPFAM" id="SSF52151">
    <property type="entry name" value="FabD/lysophospholipase-like"/>
    <property type="match status" value="1"/>
</dbReference>
<dbReference type="Pfam" id="PF00109">
    <property type="entry name" value="ketoacyl-synt"/>
    <property type="match status" value="1"/>
</dbReference>
<name>A0ABS0NHJ0_9ACTN</name>
<evidence type="ECO:0000256" key="5">
    <source>
        <dbReference type="ARBA" id="ARBA00022737"/>
    </source>
</evidence>
<accession>A0ABS0NHJ0</accession>
<dbReference type="SUPFAM" id="SSF56801">
    <property type="entry name" value="Acetyl-CoA synthetase-like"/>
    <property type="match status" value="1"/>
</dbReference>
<dbReference type="InterPro" id="IPR020845">
    <property type="entry name" value="AMP-binding_CS"/>
</dbReference>
<feature type="domain" description="Carrier" evidence="14">
    <location>
        <begin position="621"/>
        <end position="698"/>
    </location>
</feature>
<dbReference type="InterPro" id="IPR040097">
    <property type="entry name" value="FAAL/FAAC"/>
</dbReference>
<dbReference type="InterPro" id="IPR014031">
    <property type="entry name" value="Ketoacyl_synth_C"/>
</dbReference>
<dbReference type="PROSITE" id="PS00012">
    <property type="entry name" value="PHOSPHOPANTETHEINE"/>
    <property type="match status" value="1"/>
</dbReference>
<dbReference type="CDD" id="cd05195">
    <property type="entry name" value="enoyl_red"/>
    <property type="match status" value="1"/>
</dbReference>
<dbReference type="InterPro" id="IPR000873">
    <property type="entry name" value="AMP-dep_synth/lig_dom"/>
</dbReference>
<dbReference type="InterPro" id="IPR020807">
    <property type="entry name" value="PKS_DH"/>
</dbReference>
<dbReference type="PROSITE" id="PS00455">
    <property type="entry name" value="AMP_BINDING"/>
    <property type="match status" value="1"/>
</dbReference>
<dbReference type="InterPro" id="IPR036736">
    <property type="entry name" value="ACP-like_sf"/>
</dbReference>
<dbReference type="PANTHER" id="PTHR43775:SF37">
    <property type="entry name" value="SI:DKEY-61P9.11"/>
    <property type="match status" value="1"/>
</dbReference>
<keyword evidence="6" id="KW-0276">Fatty acid metabolism</keyword>
<reference evidence="17 18" key="1">
    <citation type="submission" date="2020-09" db="EMBL/GenBank/DDBJ databases">
        <title>Biosynthesis of the nuclear factor of activated T cells inhibitor NFAT-133 and its congeners in Streptomyces pactum.</title>
        <authorList>
            <person name="Zhou W."/>
            <person name="Posri P."/>
            <person name="Abugrain M.E."/>
            <person name="Weisberg A.J."/>
            <person name="Chang J.H."/>
            <person name="Mahmud T."/>
        </authorList>
    </citation>
    <scope>NUCLEOTIDE SEQUENCE [LARGE SCALE GENOMIC DNA]</scope>
    <source>
        <strain evidence="17 18">ATCC 27456</strain>
    </source>
</reference>
<keyword evidence="4" id="KW-0808">Transferase</keyword>
<feature type="region of interest" description="Disordered" evidence="13">
    <location>
        <begin position="2956"/>
        <end position="2980"/>
    </location>
</feature>
<dbReference type="CDD" id="cd08955">
    <property type="entry name" value="KR_2_FAS_SDR_x"/>
    <property type="match status" value="1"/>
</dbReference>
<evidence type="ECO:0000256" key="4">
    <source>
        <dbReference type="ARBA" id="ARBA00022679"/>
    </source>
</evidence>
<dbReference type="SMART" id="SM00822">
    <property type="entry name" value="PKS_KR"/>
    <property type="match status" value="1"/>
</dbReference>
<dbReference type="Gene3D" id="3.90.180.10">
    <property type="entry name" value="Medium-chain alcohol dehydrogenases, catalytic domain"/>
    <property type="match status" value="1"/>
</dbReference>
<dbReference type="SUPFAM" id="SSF55048">
    <property type="entry name" value="Probable ACP-binding domain of malonyl-CoA ACP transacylase"/>
    <property type="match status" value="1"/>
</dbReference>
<evidence type="ECO:0000313" key="18">
    <source>
        <dbReference type="Proteomes" id="UP000807371"/>
    </source>
</evidence>
<dbReference type="PROSITE" id="PS52004">
    <property type="entry name" value="KS3_2"/>
    <property type="match status" value="1"/>
</dbReference>
<dbReference type="CDD" id="cd00833">
    <property type="entry name" value="PKS"/>
    <property type="match status" value="1"/>
</dbReference>
<feature type="domain" description="PKS/mFAS DH" evidence="16">
    <location>
        <begin position="1622"/>
        <end position="1964"/>
    </location>
</feature>
<sequence>MLYRFLANADGAPSELTGRALDVRARAIAATLGRRVAPGDRALIVCPPGLDYLASFLGCLYARVIAVPVYPPDPLLMKRTLPRLAGVVADARPAAVLATEEIAASAGEFARHAPGLEGLDWLAVDRIEDAAADGWRDPAARPADPAFLQYTSGSTGRPKGVVVGHGNLVHNLRCINDRLYGREPDNHMVTWLPPYHDMGLIGGLLAPAFGAFPTTFMSPVAFLKQPLRWLRAISEYRATISGAPNFAYDLCVERISEAERRELDLSGWRVAFSGAEPVRAETLDRFTRAFAPSGFGRSAFLPCYGLAEGTLCVSAGSRTAEPVLRELAADALAGHRAEAATGDGPVRTSVGCGWSVDDQRIEIVDPRTRTRVPAGTIGEIWVAGPSVAQGYWERPEESAEVFAAQLADSAEGPFLRTGDLGFLDGTELHVTGRAKDLIIVAGRNHYPQDIERTVEECDPLLRPGNGVACAYDADGEERLVVLQEVTGRPEPAVAAGIFDAVRARLAEEHGLRPHHIVLLRRGSIPKTSSGKLQRSAALAAFLAGDLKRLASWDAPAAGGTAASGTTGAGTGTADPAAGPRTDAGPDTAGPDPAGPVPAAAPDGHAATAPAARAAAPAGDPAARAELEEWLAGRLADRLGMPAAEVDTRRPLAGYGLRSVDLIGLVGEVEQRLGRPVPTTAVWEYPTVEALAGHLTDPAGTGPAGPAGGPSGEPAEGAGAGPRDPEDDLVAVVGIGCRFPGGADGPEAFWRLLTEGRDAVTEVPEDRWRAADHFDEDPSVPGKTTTAWGGFVDGVDRFDPHFFGISGHEASRMDPQQRLMAEVAWEALEDAGVAAEELAGSATGVFVGIATSDYLQEQFRDLTGIDAYSGTGNAFSIAANRLSYLFDLRGPSMAVDTACSSSLVAVHTAVRSLARGDCTMAIAGGVNVILSPALAVNFSKAGAMAADGRCKPFDSRADGYVRAEGAGAVVLKPLRRALADRDTVYCVIRGGAVNQDGRSNGIMAPNPQAQEAVLRAAYADAGVRPERVDYVEAHGTGTLLGDPIEAKALAAVVGDGREPDRPCLIGSVKSNLGHLEAAAGIAGLIKTALMLRHRTVPRTLHFIRPNPHIPFDELPLEVADRQRRWPAADRPALAGVSSFGFGGTNAHLVVEEAPAGAAPGAEAEAGGPHLLAVSARDEQALRELAARYAGQLEGPAGRAGTARLCAAAALRRTHHEHRLACTGADAAELAAALRAFGEDAERPGLSAGRRRVGRRPRTVFVFAGQGPRWWPLAADLLTAEPVFREVIEECDRILSGHTDWSLGEQLAADRGASRLADPAVGQPALIAVQVALAAVWRSRGVLPDAVVGHSVGEIAAAQVAGALSLPDALRVALHRGRVIRSGKGNGRMAVVGVPEERARELLAERGVERVWVAAGNGPATTVLSGATGPLEELAAALDAEGLFCRVLESVDFASHCPLMDPLREDLVGALEGLRPGPAAVPVFSTVTAGFVAGERLDAGYWGENLRRPVLFDRAVTALADAGHDVFVEISPQQMLGDALTERLSLQGARGAVVASLRRDDPGRAGLLGELGRLYAAGFPVDWSLLHGTRTVPMVPLPSYPWQRQRYWHDDVTGRRRRPDHHGHPLLADRLRSATEPGTWHWTAAVDLHGFGYLRDHRVDGAVVLPAALVLDTALAAVRATAGGGAALEDVRFTGLTVVRERAQEPTLQLVLTGDGSGAGTFRLFSRGGDGGPEEAWTEVATGGFRTPDGAGDGTADATHRTGSAAEAGEAGTALDDSGAAHPGGAATAGEADAAAAGTAGDGAGAAGELAAVRARCTREVDRSEHYAGLHRAGLEYGPAFQGLDGLWRGEREAVARLRVPEDVAADRDAYGVHPALLDACLQVLAQALAADPDAGTAIHLPVGAGAFRLTTGRARPVWAHADVTGAVRAGEEITGGRVVLFGEDGQELGRVEGITLRRLAGVADRVGEALLEIGWRRADAAPAGAAVPAGRWLLLADRDGVAEALRAAPAARGARWVVVTAGDGYRRLDADRFEVRPGVAEDFAALFADLRAAHPDGCAGVLHAWNLDAALDTAPYPGAPAGPDAGTPAGSGGTGTGTGPGTGGAGDPLAPGRDLGTVSVLHLVRELAAGPWPRAPRLVVLTRGTQRVPRAGGGSGTAAPLPAAAVAQSAVWGLVRVAALEHAELRPVVIDLDPARPAGEAAQLAAELAAPVAGSQLALRGGARYVPELQPWRPPAAEPAAWPRRAFDPARDGNLRLLAERPGILGSLTPTVWDRVPPGPGQVEIEVAAAGLNFSDVLKAMDICPGVPPGITPLGAECAGRVVAVGEGVTDVRVGDEVMAVAPSAMAAYATTRQELVAARPAGLDAAQAAALPIAFLTAVYGLEYLAHLGEGETVLIHSATGGVGLAALQVARRNGAEVFATAGTEEKRELLRSLGVRHVMDSRSLDFADRVRELTGGRGVDVVLNSLTGEALRRSLGLLAANGRFVEIGKQDVYKNSSLGLLSLKHNRSFLAVDLERSFAEQFPLIRRLFGEVLAGFARGEFTALPVTCFDYAAADAAFSHMAQARHTGKVVLRPTGAETVAVRPREAAVRPGATYLITGGLGALGLRTARHLADSGARHLVLVGRGGPGERAGRELAALRERGVTVAVRSADVSDGGQVAALVAEIDATMPPLAGVVHSAGVLDDGVLVGLDRERFASVAAPKALAAWHLHRATLGHRLDFFVLYSSAAALLGSPGQGNYAAANAFLDGLALHRASHGLPALSVNWGPWTEAGLAASPDRGGALAGRGIVGIDPDDGVAALGRLLPTATAQAAVLPLDRAGLRAAAGSGMLPPLLTGLLDEPAAAAGETGPAAGAVRRELLAVEPGRRRRAVLVRHCTEQVARVLKCDEAKVDVTAPLAGLGFDSLMSLELRKRLESSLGVELPATVVWRFPTVEALVPFLAERMEIALEAGPAVGAEEAAADERPADGTGTDLDDLSDSDVEALLLAKLTELDEGEE</sequence>
<keyword evidence="10" id="KW-0511">Multifunctional enzyme</keyword>
<evidence type="ECO:0000256" key="9">
    <source>
        <dbReference type="ARBA" id="ARBA00023194"/>
    </source>
</evidence>
<evidence type="ECO:0000256" key="2">
    <source>
        <dbReference type="ARBA" id="ARBA00022450"/>
    </source>
</evidence>
<feature type="region of interest" description="C-terminal hotdog fold" evidence="12">
    <location>
        <begin position="1816"/>
        <end position="1964"/>
    </location>
</feature>
<dbReference type="Pfam" id="PF00501">
    <property type="entry name" value="AMP-binding"/>
    <property type="match status" value="1"/>
</dbReference>
<dbReference type="Gene3D" id="3.40.366.10">
    <property type="entry name" value="Malonyl-Coenzyme A Acyl Carrier Protein, domain 2"/>
    <property type="match status" value="1"/>
</dbReference>
<keyword evidence="9" id="KW-0045">Antibiotic biosynthesis</keyword>
<feature type="active site" description="Proton acceptor; for dehydratase activity" evidence="12">
    <location>
        <position position="1655"/>
    </location>
</feature>
<dbReference type="SMART" id="SM00829">
    <property type="entry name" value="PKS_ER"/>
    <property type="match status" value="1"/>
</dbReference>
<dbReference type="CDD" id="cd05931">
    <property type="entry name" value="FAAL"/>
    <property type="match status" value="1"/>
</dbReference>
<dbReference type="Gene3D" id="3.40.50.12780">
    <property type="entry name" value="N-terminal domain of ligase-like"/>
    <property type="match status" value="1"/>
</dbReference>
<feature type="compositionally biased region" description="Gly residues" evidence="13">
    <location>
        <begin position="2088"/>
        <end position="2105"/>
    </location>
</feature>
<feature type="region of interest" description="Disordered" evidence="13">
    <location>
        <begin position="2077"/>
        <end position="2110"/>
    </location>
</feature>
<dbReference type="InterPro" id="IPR036291">
    <property type="entry name" value="NAD(P)-bd_dom_sf"/>
</dbReference>
<evidence type="ECO:0000256" key="8">
    <source>
        <dbReference type="ARBA" id="ARBA00023098"/>
    </source>
</evidence>
<dbReference type="Gene3D" id="3.10.129.10">
    <property type="entry name" value="Hotdog Thioesterase"/>
    <property type="match status" value="1"/>
</dbReference>
<dbReference type="Gene3D" id="3.10.129.120">
    <property type="match status" value="1"/>
</dbReference>
<evidence type="ECO:0000256" key="6">
    <source>
        <dbReference type="ARBA" id="ARBA00022832"/>
    </source>
</evidence>
<dbReference type="InterPro" id="IPR018201">
    <property type="entry name" value="Ketoacyl_synth_AS"/>
</dbReference>
<evidence type="ECO:0000256" key="13">
    <source>
        <dbReference type="SAM" id="MobiDB-lite"/>
    </source>
</evidence>
<dbReference type="InterPro" id="IPR016036">
    <property type="entry name" value="Malonyl_transacylase_ACP-bd"/>
</dbReference>
<dbReference type="InterPro" id="IPR050091">
    <property type="entry name" value="PKS_NRPS_Biosynth_Enz"/>
</dbReference>
<dbReference type="InterPro" id="IPR016035">
    <property type="entry name" value="Acyl_Trfase/lysoPLipase"/>
</dbReference>